<dbReference type="EMBL" id="CP090031">
    <property type="protein sequence ID" value="UPK91033.1"/>
    <property type="molecule type" value="Genomic_DNA"/>
</dbReference>
<sequence>MLPSLDFSQDDNYSIHTLKRQFESNCTCPLQWIGNRRQYLPENADDLWDNDLWGDIPPNLPGQLDGYNEGQMMDIARRCEQVSNDIEEIYTQFLEFKFIIEQAHKDVLNTIYALVGHLHKVHRYQLRRKHRSNSRHDGWITEGYRHELGASVIDYWHVEAQVQDEMLGSAANKKGSEYKRRSPRAFNTRLEQVSHPRLRLSSSVTAASTLNLTAPPECLIPPYGPPCWRLA</sequence>
<evidence type="ECO:0000313" key="1">
    <source>
        <dbReference type="EMBL" id="UPK91033.1"/>
    </source>
</evidence>
<dbReference type="Proteomes" id="UP000830768">
    <property type="component" value="Chromosome 2"/>
</dbReference>
<evidence type="ECO:0000313" key="2">
    <source>
        <dbReference type="Proteomes" id="UP000830768"/>
    </source>
</evidence>
<organism evidence="1 2">
    <name type="scientific">Fusarium solani subsp. cucurbitae</name>
    <name type="common">Neocosmosporum cucurbitae</name>
    <dbReference type="NCBI Taxonomy" id="2747967"/>
    <lineage>
        <taxon>Eukaryota</taxon>
        <taxon>Fungi</taxon>
        <taxon>Dikarya</taxon>
        <taxon>Ascomycota</taxon>
        <taxon>Pezizomycotina</taxon>
        <taxon>Sordariomycetes</taxon>
        <taxon>Hypocreomycetidae</taxon>
        <taxon>Hypocreales</taxon>
        <taxon>Nectriaceae</taxon>
        <taxon>Fusarium</taxon>
        <taxon>Fusarium solani species complex</taxon>
    </lineage>
</organism>
<reference evidence="1" key="1">
    <citation type="submission" date="2021-11" db="EMBL/GenBank/DDBJ databases">
        <title>Fusarium solani-melongenae Genome sequencing and assembly.</title>
        <authorList>
            <person name="Xie S."/>
            <person name="Huang L."/>
            <person name="Zhang X."/>
        </authorList>
    </citation>
    <scope>NUCLEOTIDE SEQUENCE</scope>
    <source>
        <strain evidence="1">CRI 24-3</strain>
    </source>
</reference>
<gene>
    <name evidence="1" type="ORF">LCI18_001968</name>
</gene>
<proteinExistence type="predicted"/>
<protein>
    <submittedName>
        <fullName evidence="1">Uncharacterized protein</fullName>
    </submittedName>
</protein>
<accession>A0ACD3YQ98</accession>
<name>A0ACD3YQ98_FUSSC</name>
<keyword evidence="2" id="KW-1185">Reference proteome</keyword>